<gene>
    <name evidence="9" type="ORF">DIATSA_LOCUS7494</name>
</gene>
<reference evidence="9" key="1">
    <citation type="submission" date="2021-12" db="EMBL/GenBank/DDBJ databases">
        <authorList>
            <person name="King R."/>
        </authorList>
    </citation>
    <scope>NUCLEOTIDE SEQUENCE</scope>
</reference>
<keyword evidence="7" id="KW-0496">Mitochondrion</keyword>
<organism evidence="9 10">
    <name type="scientific">Diatraea saccharalis</name>
    <name type="common">sugarcane borer</name>
    <dbReference type="NCBI Taxonomy" id="40085"/>
    <lineage>
        <taxon>Eukaryota</taxon>
        <taxon>Metazoa</taxon>
        <taxon>Ecdysozoa</taxon>
        <taxon>Arthropoda</taxon>
        <taxon>Hexapoda</taxon>
        <taxon>Insecta</taxon>
        <taxon>Pterygota</taxon>
        <taxon>Neoptera</taxon>
        <taxon>Endopterygota</taxon>
        <taxon>Lepidoptera</taxon>
        <taxon>Glossata</taxon>
        <taxon>Ditrysia</taxon>
        <taxon>Pyraloidea</taxon>
        <taxon>Crambidae</taxon>
        <taxon>Crambinae</taxon>
        <taxon>Diatraea</taxon>
    </lineage>
</organism>
<dbReference type="SUPFAM" id="SSF47203">
    <property type="entry name" value="Acyl-CoA dehydrogenase C-terminal domain-like"/>
    <property type="match status" value="1"/>
</dbReference>
<dbReference type="GO" id="GO:0016627">
    <property type="term" value="F:oxidoreductase activity, acting on the CH-CH group of donors"/>
    <property type="evidence" value="ECO:0007669"/>
    <property type="project" value="InterPro"/>
</dbReference>
<accession>A0A9N9R4D1</accession>
<dbReference type="InterPro" id="IPR049448">
    <property type="entry name" value="ACAD9/ACADV-like_C"/>
</dbReference>
<keyword evidence="5" id="KW-0809">Transit peptide</keyword>
<protein>
    <recommendedName>
        <fullName evidence="8">ACAD9/ACADV-like C-terminal domain-containing protein</fullName>
    </recommendedName>
</protein>
<evidence type="ECO:0000256" key="4">
    <source>
        <dbReference type="ARBA" id="ARBA00022827"/>
    </source>
</evidence>
<evidence type="ECO:0000313" key="9">
    <source>
        <dbReference type="EMBL" id="CAG9789788.1"/>
    </source>
</evidence>
<dbReference type="GO" id="GO:0005739">
    <property type="term" value="C:mitochondrion"/>
    <property type="evidence" value="ECO:0007669"/>
    <property type="project" value="UniProtKB-SubCell"/>
</dbReference>
<evidence type="ECO:0000256" key="3">
    <source>
        <dbReference type="ARBA" id="ARBA00022630"/>
    </source>
</evidence>
<dbReference type="GO" id="GO:0050660">
    <property type="term" value="F:flavin adenine dinucleotide binding"/>
    <property type="evidence" value="ECO:0007669"/>
    <property type="project" value="InterPro"/>
</dbReference>
<dbReference type="InterPro" id="IPR009100">
    <property type="entry name" value="AcylCoA_DH/oxidase_NM_dom_sf"/>
</dbReference>
<dbReference type="Gene3D" id="2.40.110.10">
    <property type="entry name" value="Butyryl-CoA Dehydrogenase, subunit A, domain 2"/>
    <property type="match status" value="1"/>
</dbReference>
<comment type="cofactor">
    <cofactor evidence="1">
        <name>FAD</name>
        <dbReference type="ChEBI" id="CHEBI:57692"/>
    </cofactor>
</comment>
<evidence type="ECO:0000256" key="1">
    <source>
        <dbReference type="ARBA" id="ARBA00001974"/>
    </source>
</evidence>
<dbReference type="Gene3D" id="1.10.540.10">
    <property type="entry name" value="Acyl-CoA dehydrogenase/oxidase, N-terminal domain"/>
    <property type="match status" value="1"/>
</dbReference>
<keyword evidence="4" id="KW-0274">FAD</keyword>
<feature type="domain" description="ACAD9/ACADV-like C-terminal" evidence="8">
    <location>
        <begin position="480"/>
        <end position="583"/>
    </location>
</feature>
<keyword evidence="10" id="KW-1185">Reference proteome</keyword>
<evidence type="ECO:0000256" key="2">
    <source>
        <dbReference type="ARBA" id="ARBA00004173"/>
    </source>
</evidence>
<keyword evidence="3" id="KW-0285">Flavoprotein</keyword>
<proteinExistence type="predicted"/>
<evidence type="ECO:0000259" key="8">
    <source>
        <dbReference type="Pfam" id="PF21343"/>
    </source>
</evidence>
<dbReference type="Gene3D" id="1.20.140.10">
    <property type="entry name" value="Butyryl-CoA Dehydrogenase, subunit A, domain 3"/>
    <property type="match status" value="2"/>
</dbReference>
<sequence>MNFVRKICTIRSQTPSTNFSRKFRISTKNFESSQATQPQVQDDKFDFEDLKVLERQERRKPQIKPFIKDVFISVFNKELLAYPEILNKEESECLAARVSALEKVFYDKSKTKEERKMALNKTKMYAAPVSLTNNGLAMNHTESLQYLEVIANDVSLGQEISDHWVGLEAVRKGLEAEQYQQIIDDLTSGDRPLKLCIKEKISERITQADFRTYAELDNQGIWRVTGEKVANSDSINGYLLVLCCLEGDRMKAFLIHPDASGVEHNGVFVNFKQAPATPLSEISEEELARTLAISRLHAATLCRTALTRAVQSCVSYIRPRVFSGKPLSELCTIRSIIGDAFMDIYASESTDYFTTGLLDGYECPDAEMEVAMCRNFMVDHGISNMLKLLAIPSLEQEEECKQLLDDIRHLAARGENLGSINMFIALNGVQHAGQNMASEIKQMRNPLYHPLFIFKKVMQNRHQEKDDPKLNLFLAEHLHPSLRPPSEQLEYCVLRMRYACETLLGRHGADVASAFNELNRLAIAGTEILAMTAVLARASRSYCIGLRNAELEMKLAACFVETSKDKVRRLIKEIDDGEYLNLDHFRVQFGRKMLDANERLTEKPIAKSFW</sequence>
<evidence type="ECO:0000256" key="5">
    <source>
        <dbReference type="ARBA" id="ARBA00022946"/>
    </source>
</evidence>
<dbReference type="InterPro" id="IPR037069">
    <property type="entry name" value="AcylCoA_DH/ox_N_sf"/>
</dbReference>
<comment type="subcellular location">
    <subcellularLocation>
        <location evidence="2">Mitochondrion</location>
    </subcellularLocation>
</comment>
<dbReference type="Proteomes" id="UP001153714">
    <property type="component" value="Chromosome 20"/>
</dbReference>
<dbReference type="Pfam" id="PF21343">
    <property type="entry name" value="ACAD9-ACADV_C"/>
    <property type="match status" value="1"/>
</dbReference>
<keyword evidence="6" id="KW-0560">Oxidoreductase</keyword>
<evidence type="ECO:0000256" key="7">
    <source>
        <dbReference type="ARBA" id="ARBA00023128"/>
    </source>
</evidence>
<dbReference type="SUPFAM" id="SSF56645">
    <property type="entry name" value="Acyl-CoA dehydrogenase NM domain-like"/>
    <property type="match status" value="1"/>
</dbReference>
<dbReference type="InterPro" id="IPR046373">
    <property type="entry name" value="Acyl-CoA_Oxase/DH_mid-dom_sf"/>
</dbReference>
<dbReference type="EMBL" id="OU893351">
    <property type="protein sequence ID" value="CAG9789788.1"/>
    <property type="molecule type" value="Genomic_DNA"/>
</dbReference>
<dbReference type="InterPro" id="IPR036250">
    <property type="entry name" value="AcylCo_DH-like_C"/>
</dbReference>
<dbReference type="OrthoDB" id="354at2759"/>
<evidence type="ECO:0000256" key="6">
    <source>
        <dbReference type="ARBA" id="ARBA00023002"/>
    </source>
</evidence>
<dbReference type="AlphaFoldDB" id="A0A9N9R4D1"/>
<name>A0A9N9R4D1_9NEOP</name>
<evidence type="ECO:0000313" key="10">
    <source>
        <dbReference type="Proteomes" id="UP001153714"/>
    </source>
</evidence>
<reference evidence="9" key="2">
    <citation type="submission" date="2022-10" db="EMBL/GenBank/DDBJ databases">
        <authorList>
            <consortium name="ENA_rothamsted_submissions"/>
            <consortium name="culmorum"/>
            <person name="King R."/>
        </authorList>
    </citation>
    <scope>NUCLEOTIDE SEQUENCE</scope>
</reference>